<proteinExistence type="predicted"/>
<dbReference type="Proteomes" id="UP000320048">
    <property type="component" value="Unassembled WGS sequence"/>
</dbReference>
<dbReference type="PANTHER" id="PTHR42941:SF1">
    <property type="entry name" value="SLL1037 PROTEIN"/>
    <property type="match status" value="1"/>
</dbReference>
<protein>
    <submittedName>
        <fullName evidence="1">TAXI family TRAP transporter solute-binding subunit</fullName>
    </submittedName>
</protein>
<name>A0A537JBC4_9BACT</name>
<dbReference type="SUPFAM" id="SSF53850">
    <property type="entry name" value="Periplasmic binding protein-like II"/>
    <property type="match status" value="1"/>
</dbReference>
<dbReference type="InterPro" id="IPR011852">
    <property type="entry name" value="TRAP_TAXI"/>
</dbReference>
<comment type="caution">
    <text evidence="1">The sequence shown here is derived from an EMBL/GenBank/DDBJ whole genome shotgun (WGS) entry which is preliminary data.</text>
</comment>
<dbReference type="Gene3D" id="3.40.190.10">
    <property type="entry name" value="Periplasmic binding protein-like II"/>
    <property type="match status" value="2"/>
</dbReference>
<dbReference type="PANTHER" id="PTHR42941">
    <property type="entry name" value="SLL1037 PROTEIN"/>
    <property type="match status" value="1"/>
</dbReference>
<accession>A0A537JBC4</accession>
<reference evidence="1 2" key="1">
    <citation type="journal article" date="2019" name="Nat. Microbiol.">
        <title>Mediterranean grassland soil C-N compound turnover is dependent on rainfall and depth, and is mediated by genomically divergent microorganisms.</title>
        <authorList>
            <person name="Diamond S."/>
            <person name="Andeer P.F."/>
            <person name="Li Z."/>
            <person name="Crits-Christoph A."/>
            <person name="Burstein D."/>
            <person name="Anantharaman K."/>
            <person name="Lane K.R."/>
            <person name="Thomas B.C."/>
            <person name="Pan C."/>
            <person name="Northen T.R."/>
            <person name="Banfield J.F."/>
        </authorList>
    </citation>
    <scope>NUCLEOTIDE SEQUENCE [LARGE SCALE GENOMIC DNA]</scope>
    <source>
        <strain evidence="1">NP_7</strain>
    </source>
</reference>
<dbReference type="NCBIfam" id="TIGR02122">
    <property type="entry name" value="TRAP_TAXI"/>
    <property type="match status" value="1"/>
</dbReference>
<sequence length="306" mass="31537">MIRAVATVVRLGTATPGGGFPVYGEAVARTINETDPSLEVTPRNTGGSTENVALLLGGHVDVALVAGEVAHEAWGGAGGPPADLRIVAAMYSTPGMFVLRADAPHRTIGDLRGKPVAFGARSSGLVILARYVLDGLGLDQQRDFQAVFLDRAVDGPAMVLDGRVAALWGGGIGWPGFTAVAAGPAGARFIAPDAGGIRKIQATYPFLKTMTVPAGSYPGQHAAIVSVGSWSVILARPALPEDTAYRFVRALHRGEAALAARLPQARETTVANTVAAAPSLALIHPGVLGYGAGSLTLRGVAGWRRW</sequence>
<dbReference type="AlphaFoldDB" id="A0A537JBC4"/>
<dbReference type="EMBL" id="VBAO01000198">
    <property type="protein sequence ID" value="TMI80790.1"/>
    <property type="molecule type" value="Genomic_DNA"/>
</dbReference>
<evidence type="ECO:0000313" key="2">
    <source>
        <dbReference type="Proteomes" id="UP000320048"/>
    </source>
</evidence>
<gene>
    <name evidence="1" type="ORF">E6H04_07995</name>
</gene>
<evidence type="ECO:0000313" key="1">
    <source>
        <dbReference type="EMBL" id="TMI80790.1"/>
    </source>
</evidence>
<organism evidence="1 2">
    <name type="scientific">Candidatus Segetimicrobium genomatis</name>
    <dbReference type="NCBI Taxonomy" id="2569760"/>
    <lineage>
        <taxon>Bacteria</taxon>
        <taxon>Bacillati</taxon>
        <taxon>Candidatus Sysuimicrobiota</taxon>
        <taxon>Candidatus Sysuimicrobiia</taxon>
        <taxon>Candidatus Sysuimicrobiales</taxon>
        <taxon>Candidatus Segetimicrobiaceae</taxon>
        <taxon>Candidatus Segetimicrobium</taxon>
    </lineage>
</organism>
<dbReference type="Pfam" id="PF16868">
    <property type="entry name" value="NMT1_3"/>
    <property type="match status" value="1"/>
</dbReference>